<gene>
    <name evidence="1" type="ORF">PS652_02672</name>
    <name evidence="2" type="ORF">PS652_03057</name>
</gene>
<dbReference type="AlphaFoldDB" id="A0A5E6TTH9"/>
<evidence type="ECO:0000313" key="3">
    <source>
        <dbReference type="Proteomes" id="UP000326595"/>
    </source>
</evidence>
<evidence type="ECO:0000313" key="2">
    <source>
        <dbReference type="EMBL" id="VVM96396.1"/>
    </source>
</evidence>
<sequence length="175" mass="19731">MKMHNMLVLPKGVSHGIKVSPRWPSSEVAIDQETLHKLIEAQSTLPPTIELLLVRGYENKSSHLGFFRTLSRWLGIKVFCACYPGRKDEVGEIFGANGHDVDGSHVDVSIVLQGKRLRFLPFGVFTSLTRQRARAAQYLVVIEKVKAALKQCGFDIHRNETESMQIHCDYTPQKS</sequence>
<dbReference type="EMBL" id="OZ024668">
    <property type="protein sequence ID" value="CAK9889840.1"/>
    <property type="molecule type" value="Genomic_DNA"/>
</dbReference>
<accession>A0A5E6TTH9</accession>
<protein>
    <submittedName>
        <fullName evidence="2">Uncharacterized protein</fullName>
    </submittedName>
</protein>
<evidence type="ECO:0000313" key="1">
    <source>
        <dbReference type="EMBL" id="CAK9889840.1"/>
    </source>
</evidence>
<dbReference type="RefSeq" id="WP_224793792.1">
    <property type="nucleotide sequence ID" value="NZ_OZ024668.1"/>
</dbReference>
<organism evidence="2">
    <name type="scientific">Pseudomonas fluorescens</name>
    <dbReference type="NCBI Taxonomy" id="294"/>
    <lineage>
        <taxon>Bacteria</taxon>
        <taxon>Pseudomonadati</taxon>
        <taxon>Pseudomonadota</taxon>
        <taxon>Gammaproteobacteria</taxon>
        <taxon>Pseudomonadales</taxon>
        <taxon>Pseudomonadaceae</taxon>
        <taxon>Pseudomonas</taxon>
    </lineage>
</organism>
<name>A0A5E6TTH9_PSEFL</name>
<proteinExistence type="predicted"/>
<reference evidence="2" key="1">
    <citation type="submission" date="2019-09" db="EMBL/GenBank/DDBJ databases">
        <authorList>
            <person name="Chandra G."/>
            <person name="Truman W A."/>
        </authorList>
    </citation>
    <scope>NUCLEOTIDE SEQUENCE [LARGE SCALE GENOMIC DNA]</scope>
    <source>
        <strain evidence="2">PS652</strain>
    </source>
</reference>
<reference evidence="1 3" key="2">
    <citation type="submission" date="2024-03" db="EMBL/GenBank/DDBJ databases">
        <authorList>
            <person name="Alaster D. Moffat"/>
            <person name="Govind Chandra"/>
            <person name="Andrew W. Truman"/>
        </authorList>
    </citation>
    <scope>NUCLEOTIDE SEQUENCE [LARGE SCALE GENOMIC DNA]</scope>
    <source>
        <strain evidence="1">PS652</strain>
    </source>
</reference>
<dbReference type="Proteomes" id="UP000326595">
    <property type="component" value="Chromosome"/>
</dbReference>
<dbReference type="EMBL" id="CABVHG010000017">
    <property type="protein sequence ID" value="VVM96396.1"/>
    <property type="molecule type" value="Genomic_DNA"/>
</dbReference>